<proteinExistence type="predicted"/>
<evidence type="ECO:0000313" key="2">
    <source>
        <dbReference type="Proteomes" id="UP000813444"/>
    </source>
</evidence>
<comment type="caution">
    <text evidence="1">The sequence shown here is derived from an EMBL/GenBank/DDBJ whole genome shotgun (WGS) entry which is preliminary data.</text>
</comment>
<accession>A0A8K0T1U4</accession>
<dbReference type="Proteomes" id="UP000813444">
    <property type="component" value="Unassembled WGS sequence"/>
</dbReference>
<dbReference type="EMBL" id="JAGPNK010000004">
    <property type="protein sequence ID" value="KAH7323203.1"/>
    <property type="molecule type" value="Genomic_DNA"/>
</dbReference>
<dbReference type="SUPFAM" id="SSF55729">
    <property type="entry name" value="Acyl-CoA N-acyltransferases (Nat)"/>
    <property type="match status" value="1"/>
</dbReference>
<organism evidence="1 2">
    <name type="scientific">Stachybotrys elegans</name>
    <dbReference type="NCBI Taxonomy" id="80388"/>
    <lineage>
        <taxon>Eukaryota</taxon>
        <taxon>Fungi</taxon>
        <taxon>Dikarya</taxon>
        <taxon>Ascomycota</taxon>
        <taxon>Pezizomycotina</taxon>
        <taxon>Sordariomycetes</taxon>
        <taxon>Hypocreomycetidae</taxon>
        <taxon>Hypocreales</taxon>
        <taxon>Stachybotryaceae</taxon>
        <taxon>Stachybotrys</taxon>
    </lineage>
</organism>
<dbReference type="AlphaFoldDB" id="A0A8K0T1U4"/>
<dbReference type="Gene3D" id="3.40.630.30">
    <property type="match status" value="1"/>
</dbReference>
<name>A0A8K0T1U4_9HYPO</name>
<dbReference type="InterPro" id="IPR016181">
    <property type="entry name" value="Acyl_CoA_acyltransferase"/>
</dbReference>
<dbReference type="OrthoDB" id="410198at2759"/>
<gene>
    <name evidence="1" type="ORF">B0I35DRAFT_477086</name>
</gene>
<sequence>MPKIPIRLQPITAEATVPLRHAILWPDLPIDKQLMPLDTLPTTRHFGAFIALSEPGENIQELQGRDPSDPVLAIDQDYLPQAGECQLPVGVMTLCLEEFTNKGVLPTEITAAGPTEIQLHKFAVLAALQGLGIGGQMIRQVCQMLPTLDMDKAGSSGPSSEAGLKIPRPVLFHFHARKSQREVYMHWGFATLGDDVFLKRGPTGTGNPVEYIRMGRLITLG</sequence>
<protein>
    <recommendedName>
        <fullName evidence="3">N-acetyltransferase domain-containing protein</fullName>
    </recommendedName>
</protein>
<reference evidence="1" key="1">
    <citation type="journal article" date="2021" name="Nat. Commun.">
        <title>Genetic determinants of endophytism in the Arabidopsis root mycobiome.</title>
        <authorList>
            <person name="Mesny F."/>
            <person name="Miyauchi S."/>
            <person name="Thiergart T."/>
            <person name="Pickel B."/>
            <person name="Atanasova L."/>
            <person name="Karlsson M."/>
            <person name="Huettel B."/>
            <person name="Barry K.W."/>
            <person name="Haridas S."/>
            <person name="Chen C."/>
            <person name="Bauer D."/>
            <person name="Andreopoulos W."/>
            <person name="Pangilinan J."/>
            <person name="LaButti K."/>
            <person name="Riley R."/>
            <person name="Lipzen A."/>
            <person name="Clum A."/>
            <person name="Drula E."/>
            <person name="Henrissat B."/>
            <person name="Kohler A."/>
            <person name="Grigoriev I.V."/>
            <person name="Martin F.M."/>
            <person name="Hacquard S."/>
        </authorList>
    </citation>
    <scope>NUCLEOTIDE SEQUENCE</scope>
    <source>
        <strain evidence="1">MPI-CAGE-CH-0235</strain>
    </source>
</reference>
<keyword evidence="2" id="KW-1185">Reference proteome</keyword>
<evidence type="ECO:0000313" key="1">
    <source>
        <dbReference type="EMBL" id="KAH7323203.1"/>
    </source>
</evidence>
<evidence type="ECO:0008006" key="3">
    <source>
        <dbReference type="Google" id="ProtNLM"/>
    </source>
</evidence>